<dbReference type="Proteomes" id="UP001162164">
    <property type="component" value="Unassembled WGS sequence"/>
</dbReference>
<accession>A0ABQ9K986</accession>
<dbReference type="EMBL" id="JAPWTJ010000003">
    <property type="protein sequence ID" value="KAJ8986090.1"/>
    <property type="molecule type" value="Genomic_DNA"/>
</dbReference>
<protein>
    <submittedName>
        <fullName evidence="1">Uncharacterized protein</fullName>
    </submittedName>
</protein>
<evidence type="ECO:0000313" key="1">
    <source>
        <dbReference type="EMBL" id="KAJ8986090.1"/>
    </source>
</evidence>
<name>A0ABQ9K986_9CUCU</name>
<organism evidence="1 2">
    <name type="scientific">Molorchus minor</name>
    <dbReference type="NCBI Taxonomy" id="1323400"/>
    <lineage>
        <taxon>Eukaryota</taxon>
        <taxon>Metazoa</taxon>
        <taxon>Ecdysozoa</taxon>
        <taxon>Arthropoda</taxon>
        <taxon>Hexapoda</taxon>
        <taxon>Insecta</taxon>
        <taxon>Pterygota</taxon>
        <taxon>Neoptera</taxon>
        <taxon>Endopterygota</taxon>
        <taxon>Coleoptera</taxon>
        <taxon>Polyphaga</taxon>
        <taxon>Cucujiformia</taxon>
        <taxon>Chrysomeloidea</taxon>
        <taxon>Cerambycidae</taxon>
        <taxon>Lamiinae</taxon>
        <taxon>Monochamini</taxon>
        <taxon>Molorchus</taxon>
    </lineage>
</organism>
<reference evidence="1" key="1">
    <citation type="journal article" date="2023" name="Insect Mol. Biol.">
        <title>Genome sequencing provides insights into the evolution of gene families encoding plant cell wall-degrading enzymes in longhorned beetles.</title>
        <authorList>
            <person name="Shin N.R."/>
            <person name="Okamura Y."/>
            <person name="Kirsch R."/>
            <person name="Pauchet Y."/>
        </authorList>
    </citation>
    <scope>NUCLEOTIDE SEQUENCE</scope>
    <source>
        <strain evidence="1">MMC_N1</strain>
    </source>
</reference>
<proteinExistence type="predicted"/>
<evidence type="ECO:0000313" key="2">
    <source>
        <dbReference type="Proteomes" id="UP001162164"/>
    </source>
</evidence>
<comment type="caution">
    <text evidence="1">The sequence shown here is derived from an EMBL/GenBank/DDBJ whole genome shotgun (WGS) entry which is preliminary data.</text>
</comment>
<sequence>MISCEENSVVNMKYVKDRCIQQTEFGEAEDFCSFINTTCRSSLWISHRASLRYSSLLKENYRRCHHPAKLAAIPVGMERTVEKIVNVEITANAQKERGTALLLATSPEWVEMRREIKGRQRLADFIEAIVDVLEAMQSDSKR</sequence>
<keyword evidence="2" id="KW-1185">Reference proteome</keyword>
<gene>
    <name evidence="1" type="ORF">NQ317_003385</name>
</gene>